<dbReference type="InterPro" id="IPR032675">
    <property type="entry name" value="LRR_dom_sf"/>
</dbReference>
<dbReference type="SMART" id="SM00560">
    <property type="entry name" value="LamGL"/>
    <property type="match status" value="1"/>
</dbReference>
<dbReference type="InterPro" id="IPR003591">
    <property type="entry name" value="Leu-rich_rpt_typical-subtyp"/>
</dbReference>
<dbReference type="Pfam" id="PF13385">
    <property type="entry name" value="Laminin_G_3"/>
    <property type="match status" value="1"/>
</dbReference>
<feature type="disulfide bond" evidence="11">
    <location>
        <begin position="2095"/>
        <end position="2112"/>
    </location>
</feature>
<evidence type="ECO:0000259" key="14">
    <source>
        <dbReference type="PROSITE" id="PS50268"/>
    </source>
</evidence>
<evidence type="ECO:0000256" key="11">
    <source>
        <dbReference type="PROSITE-ProRule" id="PRU00076"/>
    </source>
</evidence>
<keyword evidence="8 11" id="KW-1015">Disulfide bond</keyword>
<dbReference type="Pfam" id="PF13855">
    <property type="entry name" value="LRR_8"/>
    <property type="match status" value="2"/>
</dbReference>
<dbReference type="SUPFAM" id="SSF52058">
    <property type="entry name" value="L domain-like"/>
    <property type="match status" value="3"/>
</dbReference>
<dbReference type="Pfam" id="PF05735">
    <property type="entry name" value="TSP_C"/>
    <property type="match status" value="1"/>
</dbReference>
<evidence type="ECO:0000256" key="4">
    <source>
        <dbReference type="ARBA" id="ARBA00022729"/>
    </source>
</evidence>
<dbReference type="SMART" id="SM00181">
    <property type="entry name" value="EGF"/>
    <property type="match status" value="5"/>
</dbReference>
<dbReference type="Gene3D" id="2.60.120.200">
    <property type="match status" value="2"/>
</dbReference>
<dbReference type="InterPro" id="IPR008859">
    <property type="entry name" value="Thrombospondin_C"/>
</dbReference>
<dbReference type="SUPFAM" id="SSF49313">
    <property type="entry name" value="Cadherin-like"/>
    <property type="match status" value="1"/>
</dbReference>
<dbReference type="InterPro" id="IPR000742">
    <property type="entry name" value="EGF"/>
</dbReference>
<keyword evidence="16" id="KW-1185">Reference proteome</keyword>
<dbReference type="InterPro" id="IPR028974">
    <property type="entry name" value="TSP_type-3_rpt"/>
</dbReference>
<dbReference type="SMART" id="SM00112">
    <property type="entry name" value="CA"/>
    <property type="match status" value="1"/>
</dbReference>
<sequence length="2830" mass="319639">MYFQQYYVILPLLINFVKLQWYGERYWNDRYGTDANFVSYAGNWRGLWSDASDFQGYARPKKDPSGKCIWDVMSNIVKCNNVKNKNYFFSPENNAVNSSFVSINETTFPSDAVTVEIQYSKLWYIAPKTFWNFKDLTNLIIVGSKLIEIPDLSRCEKLEKLDLYGNEIQVFFHNYTRLPKSLVEINLIKNKIYKFPRGFFDLPKLKYLGLGENLMKYFPTDAITRVDLSELLYIGVDKNQIASLNQIDILAMAKLPKLQHLNASNNIITYIAPKSFIQLQKLFILELHNNLISSLQNYVLWNITKLVHLDLHKNQIKELNSRFVTSCKDLKVLILHSQKVKMEVVRFDSISDLPSLTELWLGSNLLTRFPHPLLFEDYFPKLQKLYLDGNQIKSLNDYYKEDFTSTAQVYYLLKRKDFQPFKKTPAITHLYMKFNRLKAIDEKDLQLCRNLIYLDVSFNYLQESSIHEKAFINTSLNELYLDSQYEPGIQYIPKAVNKNNAPFLTTLNLPGNKITYILNGTFKDLSTVDLRSNSIVAIEDGSFSGNIKKIILDNNMFNFNHGRQFAFLSQLDYLSLSANKIDKIPDDAFLGLKALSTLNLQNNGIGRLMKSHFQDTFSLKFLNLSNNEIAFIEDGTFSSIKVEMLIDLEGNKLTKIPMTDFWNKKISRINLKGNQLTKIQSNAFVNISGGSNSEIVLHGNRIDKVESFGFNSVTCDYIRLGGKDFPNRLKILEENAYYNIDIFNVDLSYTQVTDIPYNAIQLKKLRGNLYLNNGFLSTLSKGALNIGNVGGGEIELSKTKIRELRFQIFTEGTSFKNLQLFSSELVSISDDAFVGAEMSGILNLYSNALTNFPAKALAPLAGLSTLSIYGNQIDVLPVGCLDDFTKMLIFKIENNKIKVLEKNLFYNNSLLETINLSNNNLRILEDGLFTFRSSSPKLKSFDASGGENNIEHLPKFTQQLPFLTDLKLRGVETVEPDVFGTNLPLLFNFQLNTPRLQCDCNWYATLMNFLNKNVANPKPGTPRIPIDATCVAPAKLNKKPTNSKSDIEPLKEHFICNPTEINAKAPQDFTIQINYKKPAMLHAGGKFLSDAERIYYEATCFLTDDVNIPWISGSVENKEEIIISGEKVLPGRTYKCSLTMTYTLNKSNITSARTRNVEVSTRESKGKASLCSKGEKYECDRLKIFKDKCQVDGCDVSASNALETRTCTLDGCCFKCYTQCEKCNTTVVGTKEIDVIYYDFSKTEPAFSAPSYEKNTCCPTYVNSPFESWLKNRDSKESIAIQNWFTSAYEGSRKVFGKITLLSEITSIDKETGKNFYLFWDDNYWPVNDRGFSSQGQKDCYGKELVNKGFTSAIRIGLLYSEGERFQFGGGEDLWVYINKVLVLSVLADNADISKYPYDVKCKTFELKNLTGGGYIVPSEGKVDKLSKTCTNLTVLKSESVYLNLQIGVIYSFEVFHVERFSCKSQFFFYYSGATFKAKSDVIDYLAFPKEDDQVNSIIADVLVSDEYDLSGYPYQISIVSGNEEGKFIFKKNNTQANIDAQSKPPPRIYPNVTLHGESIIICPNVTQVNGSSTSNSSSKASLGNNIDKKKMTNILERSVLLTIYKNLDYETTKEYTLLLSIQDKKGREGNVTVKIFVVDQSDNCPIIFPKYAMMEYNPIPPLNPLVSLLMVEASDLDSGENGRITFVVSEIREKIPTVEAKEFLVENNTVWVNTTIKWRISVDIFAVDNGDPRRGDFFRIFLSYDPSCDKTGKVTVNETTGYVHFIAPNMTIYNKEKKRYGIEKCYECTAGYFCPGDGSEKPCVQNEETKHFFSYGYASECSLCPKGHLCHNGIITKCPENTYVECNTTWCPTECLECPPGFYCFEGVKEICKPGTFSSGKGFCQLCPPGQFTNISGADQCQCCGRGKESTSMKRGCQGCQPYEYSTGNCSICSSCRLLGSCACESNPCFEGVSCHNFVNEEGFPDFYCGLCPKGFDKDDKNGCIDINECIMNPCSNYTKCVNMVPGYRCTGCPPGYNGTTSAGVGLEHAENNKQICDDIDECAFGTNICDKNSICTNTIGSYFCGKCNPGFVGNGYIGCKPGNYCASNKTNNCNLVNGTCIPLGSKLFYCKCNDGFAGDGIVCGADHDYDGVTTYGAACTSFACKEDNCEYTPNGGQEDTDSDTLGDVCDDDDDNDNLKDINDNCQFYENVRNQSDSDGDGIGDVCDNCPSIKNEDQTDIDNDKKGDACDDDIDGDGINNSMDNCKNINSINQSDSDKDGVGDLCDNCYKHRNPDQIDSDLNGFGDQCDVPYLDFDGDGIINDYDNCIYLPNADQGDTDQDGIGDFCDEDKDGDGVSDQLDNCIYVKNKLQEHSNHYNMDFKPVGDACFEDFDGDKVLDQFDDCPNSVNIQRTSFLTYDLVDLAQKDSSEPRPKWRIRNKGRDIEQLQKTYRPSILIGKQRYSEVEFSGVLHVNSDEGIDYFGLVVGYQSINRFLVVLWRHENINFQNETYKAGIKGIQIKKVNRIGSSLLTDAFVNALWYSGDSDNVAVLWQDPKMVGWEHRQSYMFKIELRPSLGKIRLLIQQGSLVLADSGYIEESSINGGKLGVYTHGQWNTVWSNLQVRCLERMNKALFFNQSCVVLPSFSKLQITSSFTIGVWVKITNNNSTQPIVCNQVFCLYLQNRLLKFSLSLVTTEANVPLLDDKWQYIIIQYDSFNQIIQIFVDGALYASRTDVPIQKFEADEVKGAPIYLGCYLNEYFIGTMDEILIWNIFVERDEFIKITTKWPEHQRRIAAHYTIDQTPSVTLFDSSEYENNAIVNNTLWVESTIDYARYFLSQKSKTFLRDEL</sequence>
<evidence type="ECO:0000313" key="16">
    <source>
        <dbReference type="Proteomes" id="UP001652625"/>
    </source>
</evidence>
<feature type="domain" description="Cadherin" evidence="14">
    <location>
        <begin position="1557"/>
        <end position="1648"/>
    </location>
</feature>
<dbReference type="PRINTS" id="PR00205">
    <property type="entry name" value="CADHERIN"/>
</dbReference>
<keyword evidence="2 11" id="KW-0245">EGF-like domain</keyword>
<dbReference type="PROSITE" id="PS51450">
    <property type="entry name" value="LRR"/>
    <property type="match status" value="4"/>
</dbReference>
<dbReference type="InterPro" id="IPR002126">
    <property type="entry name" value="Cadherin-like_dom"/>
</dbReference>
<keyword evidence="6 10" id="KW-0106">Calcium</keyword>
<gene>
    <name evidence="17" type="primary">LOC100210231</name>
</gene>
<dbReference type="Proteomes" id="UP001652625">
    <property type="component" value="Chromosome 10"/>
</dbReference>
<dbReference type="InterPro" id="IPR001611">
    <property type="entry name" value="Leu-rich_rpt"/>
</dbReference>
<feature type="repeat" description="TSP type-3" evidence="12">
    <location>
        <begin position="2279"/>
        <end position="2317"/>
    </location>
</feature>
<keyword evidence="3" id="KW-0433">Leucine-rich repeat</keyword>
<feature type="domain" description="EGF-like" evidence="13">
    <location>
        <begin position="2040"/>
        <end position="2082"/>
    </location>
</feature>
<evidence type="ECO:0000313" key="17">
    <source>
        <dbReference type="RefSeq" id="XP_065664007.1"/>
    </source>
</evidence>
<dbReference type="Pfam" id="PF07645">
    <property type="entry name" value="EGF_CA"/>
    <property type="match status" value="2"/>
</dbReference>
<dbReference type="InterPro" id="IPR013320">
    <property type="entry name" value="ConA-like_dom_sf"/>
</dbReference>
<name>A0ABM4CQ88_HYDVU</name>
<dbReference type="Gene3D" id="2.10.25.10">
    <property type="entry name" value="Laminin"/>
    <property type="match status" value="4"/>
</dbReference>
<dbReference type="PROSITE" id="PS51236">
    <property type="entry name" value="TSP_CTER"/>
    <property type="match status" value="1"/>
</dbReference>
<accession>A0ABM4CQ88</accession>
<dbReference type="InterPro" id="IPR018097">
    <property type="entry name" value="EGF_Ca-bd_CS"/>
</dbReference>
<comment type="similarity">
    <text evidence="1">Belongs to the thrombospondin family.</text>
</comment>
<dbReference type="CDD" id="cd00054">
    <property type="entry name" value="EGF_CA"/>
    <property type="match status" value="2"/>
</dbReference>
<dbReference type="Pfam" id="PF13306">
    <property type="entry name" value="LRR_5"/>
    <property type="match status" value="2"/>
</dbReference>
<dbReference type="CDD" id="cd11304">
    <property type="entry name" value="Cadherin_repeat"/>
    <property type="match status" value="2"/>
</dbReference>
<evidence type="ECO:0000256" key="9">
    <source>
        <dbReference type="ARBA" id="ARBA00023180"/>
    </source>
</evidence>
<evidence type="ECO:0000256" key="2">
    <source>
        <dbReference type="ARBA" id="ARBA00022536"/>
    </source>
</evidence>
<dbReference type="SUPFAM" id="SSF49899">
    <property type="entry name" value="Concanavalin A-like lectins/glucanases"/>
    <property type="match status" value="2"/>
</dbReference>
<dbReference type="InterPro" id="IPR026906">
    <property type="entry name" value="LRR_5"/>
</dbReference>
<dbReference type="Gene3D" id="2.60.40.60">
    <property type="entry name" value="Cadherins"/>
    <property type="match status" value="1"/>
</dbReference>
<evidence type="ECO:0000256" key="8">
    <source>
        <dbReference type="ARBA" id="ARBA00023157"/>
    </source>
</evidence>
<keyword evidence="5" id="KW-0677">Repeat</keyword>
<feature type="domain" description="TSP C-terminal" evidence="15">
    <location>
        <begin position="2398"/>
        <end position="2612"/>
    </location>
</feature>
<dbReference type="SUPFAM" id="SSF57196">
    <property type="entry name" value="EGF/Laminin"/>
    <property type="match status" value="2"/>
</dbReference>
<dbReference type="InterPro" id="IPR049883">
    <property type="entry name" value="NOTCH1_EGF-like"/>
</dbReference>
<evidence type="ECO:0000256" key="6">
    <source>
        <dbReference type="ARBA" id="ARBA00022837"/>
    </source>
</evidence>
<dbReference type="SMART" id="SM00179">
    <property type="entry name" value="EGF_CA"/>
    <property type="match status" value="2"/>
</dbReference>
<dbReference type="PANTHER" id="PTHR10199:SF110">
    <property type="entry name" value="TSP C-TERMINAL DOMAIN-CONTAINING PROTEIN"/>
    <property type="match status" value="1"/>
</dbReference>
<dbReference type="Gene3D" id="3.80.10.10">
    <property type="entry name" value="Ribonuclease Inhibitor"/>
    <property type="match status" value="6"/>
</dbReference>
<dbReference type="Pfam" id="PF02412">
    <property type="entry name" value="TSP_3"/>
    <property type="match status" value="6"/>
</dbReference>
<feature type="domain" description="EGF-like" evidence="13">
    <location>
        <begin position="2083"/>
        <end position="2126"/>
    </location>
</feature>
<protein>
    <submittedName>
        <fullName evidence="17">Uncharacterized protein LOC100210231 isoform X2</fullName>
    </submittedName>
</protein>
<dbReference type="Gene3D" id="4.10.1080.10">
    <property type="entry name" value="TSP type-3 repeat"/>
    <property type="match status" value="2"/>
</dbReference>
<proteinExistence type="inferred from homology"/>
<dbReference type="InterPro" id="IPR017897">
    <property type="entry name" value="Thrombospondin_3_rpt"/>
</dbReference>
<dbReference type="SUPFAM" id="SSF103647">
    <property type="entry name" value="TSP type-3 repeat"/>
    <property type="match status" value="3"/>
</dbReference>
<evidence type="ECO:0000256" key="10">
    <source>
        <dbReference type="PROSITE-ProRule" id="PRU00043"/>
    </source>
</evidence>
<evidence type="ECO:0000256" key="3">
    <source>
        <dbReference type="ARBA" id="ARBA00022614"/>
    </source>
</evidence>
<dbReference type="InterPro" id="IPR001881">
    <property type="entry name" value="EGF-like_Ca-bd_dom"/>
</dbReference>
<dbReference type="SMART" id="SM00369">
    <property type="entry name" value="LRR_TYP"/>
    <property type="match status" value="14"/>
</dbReference>
<dbReference type="InterPro" id="IPR003367">
    <property type="entry name" value="Thrombospondin_3-like_rpt"/>
</dbReference>
<dbReference type="PROSITE" id="PS50268">
    <property type="entry name" value="CADHERIN_2"/>
    <property type="match status" value="1"/>
</dbReference>
<keyword evidence="7" id="KW-0130">Cell adhesion</keyword>
<evidence type="ECO:0000259" key="15">
    <source>
        <dbReference type="PROSITE" id="PS51236"/>
    </source>
</evidence>
<dbReference type="PROSITE" id="PS50026">
    <property type="entry name" value="EGF_3"/>
    <property type="match status" value="3"/>
</dbReference>
<evidence type="ECO:0000256" key="7">
    <source>
        <dbReference type="ARBA" id="ARBA00022889"/>
    </source>
</evidence>
<dbReference type="GeneID" id="100210231"/>
<evidence type="ECO:0000256" key="5">
    <source>
        <dbReference type="ARBA" id="ARBA00022737"/>
    </source>
</evidence>
<dbReference type="PROSITE" id="PS01186">
    <property type="entry name" value="EGF_2"/>
    <property type="match status" value="1"/>
</dbReference>
<dbReference type="RefSeq" id="XP_065664007.1">
    <property type="nucleotide sequence ID" value="XM_065807935.1"/>
</dbReference>
<evidence type="ECO:0000256" key="12">
    <source>
        <dbReference type="PROSITE-ProRule" id="PRU00634"/>
    </source>
</evidence>
<dbReference type="PANTHER" id="PTHR10199">
    <property type="entry name" value="THROMBOSPONDIN"/>
    <property type="match status" value="1"/>
</dbReference>
<feature type="domain" description="EGF-like" evidence="13">
    <location>
        <begin position="1987"/>
        <end position="2024"/>
    </location>
</feature>
<keyword evidence="9" id="KW-0325">Glycoprotein</keyword>
<dbReference type="InterPro" id="IPR015919">
    <property type="entry name" value="Cadherin-like_sf"/>
</dbReference>
<evidence type="ECO:0000259" key="13">
    <source>
        <dbReference type="PROSITE" id="PS50026"/>
    </source>
</evidence>
<organism evidence="16 17">
    <name type="scientific">Hydra vulgaris</name>
    <name type="common">Hydra</name>
    <name type="synonym">Hydra attenuata</name>
    <dbReference type="NCBI Taxonomy" id="6087"/>
    <lineage>
        <taxon>Eukaryota</taxon>
        <taxon>Metazoa</taxon>
        <taxon>Cnidaria</taxon>
        <taxon>Hydrozoa</taxon>
        <taxon>Hydroidolina</taxon>
        <taxon>Anthoathecata</taxon>
        <taxon>Aplanulata</taxon>
        <taxon>Hydridae</taxon>
        <taxon>Hydra</taxon>
    </lineage>
</organism>
<dbReference type="PROSITE" id="PS01187">
    <property type="entry name" value="EGF_CA"/>
    <property type="match status" value="2"/>
</dbReference>
<comment type="caution">
    <text evidence="11">Lacks conserved residue(s) required for the propagation of feature annotation.</text>
</comment>
<keyword evidence="4" id="KW-0732">Signal</keyword>
<evidence type="ECO:0000256" key="1">
    <source>
        <dbReference type="ARBA" id="ARBA00009456"/>
    </source>
</evidence>
<reference evidence="17" key="1">
    <citation type="submission" date="2025-08" db="UniProtKB">
        <authorList>
            <consortium name="RefSeq"/>
        </authorList>
    </citation>
    <scope>IDENTIFICATION</scope>
</reference>
<dbReference type="InterPro" id="IPR006558">
    <property type="entry name" value="LamG-like"/>
</dbReference>
<dbReference type="PROSITE" id="PS51234">
    <property type="entry name" value="TSP3"/>
    <property type="match status" value="1"/>
</dbReference>